<comment type="caution">
    <text evidence="7">The sequence shown here is derived from an EMBL/GenBank/DDBJ whole genome shotgun (WGS) entry which is preliminary data.</text>
</comment>
<evidence type="ECO:0000256" key="2">
    <source>
        <dbReference type="ARBA" id="ARBA00008919"/>
    </source>
</evidence>
<comment type="subcellular location">
    <subcellularLocation>
        <location evidence="5">Golgi apparatus</location>
        <location evidence="5">Golgi stack membrane</location>
        <topology evidence="5">Single-pass type II membrane protein</topology>
    </subcellularLocation>
</comment>
<dbReference type="PANTHER" id="PTHR11929:SF145">
    <property type="entry name" value="ALPHA-(1,3)-FUCOSYLTRANSFERASE FUT-1"/>
    <property type="match status" value="1"/>
</dbReference>
<keyword evidence="8" id="KW-1185">Reference proteome</keyword>
<proteinExistence type="inferred from homology"/>
<evidence type="ECO:0000313" key="7">
    <source>
        <dbReference type="EMBL" id="EUB55019.1"/>
    </source>
</evidence>
<dbReference type="InterPro" id="IPR038577">
    <property type="entry name" value="GT10-like_C_sf"/>
</dbReference>
<keyword evidence="3 5" id="KW-0328">Glycosyltransferase</keyword>
<gene>
    <name evidence="7" type="ORF">EGR_10115</name>
</gene>
<comment type="similarity">
    <text evidence="2 5">Belongs to the glycosyltransferase 10 family.</text>
</comment>
<name>W6UNS8_ECHGR</name>
<evidence type="ECO:0000259" key="6">
    <source>
        <dbReference type="Pfam" id="PF00852"/>
    </source>
</evidence>
<dbReference type="EC" id="2.4.1.-" evidence="5"/>
<dbReference type="SUPFAM" id="SSF53756">
    <property type="entry name" value="UDP-Glycosyltransferase/glycogen phosphorylase"/>
    <property type="match status" value="1"/>
</dbReference>
<comment type="pathway">
    <text evidence="1">Protein modification; protein glycosylation.</text>
</comment>
<dbReference type="GO" id="GO:0046920">
    <property type="term" value="F:alpha-(1-&gt;3)-fucosyltransferase activity"/>
    <property type="evidence" value="ECO:0007669"/>
    <property type="project" value="TreeGrafter"/>
</dbReference>
<keyword evidence="5" id="KW-0812">Transmembrane</keyword>
<keyword evidence="4 5" id="KW-0808">Transferase</keyword>
<evidence type="ECO:0000256" key="4">
    <source>
        <dbReference type="ARBA" id="ARBA00022679"/>
    </source>
</evidence>
<dbReference type="GO" id="GO:0032580">
    <property type="term" value="C:Golgi cisterna membrane"/>
    <property type="evidence" value="ECO:0007669"/>
    <property type="project" value="UniProtKB-SubCell"/>
</dbReference>
<keyword evidence="5" id="KW-0472">Membrane</keyword>
<evidence type="ECO:0000313" key="8">
    <source>
        <dbReference type="Proteomes" id="UP000019149"/>
    </source>
</evidence>
<protein>
    <recommendedName>
        <fullName evidence="5">Fucosyltransferase</fullName>
        <ecNumber evidence="5">2.4.1.-</ecNumber>
    </recommendedName>
</protein>
<dbReference type="OrthoDB" id="427096at2759"/>
<dbReference type="InterPro" id="IPR001503">
    <property type="entry name" value="Glyco_trans_10"/>
</dbReference>
<sequence length="167" mass="19656">MAKSPVPAVYSLFLQNKNPRYRFTAEETAFMLSKSYVHLLPPHHWRRRKLIAWAVSNLHASNNRAEYANAVARFIPVRHDMIPVVLGAFKDDYESALPPHSYINVDDYKSIRELTDFLLYLDTNDTAYAAYFAWKEHGRICLLHDVCLHAAQLYMDEWYTDCKLMWR</sequence>
<dbReference type="Pfam" id="PF00852">
    <property type="entry name" value="Glyco_transf_10"/>
    <property type="match status" value="1"/>
</dbReference>
<feature type="domain" description="Fucosyltransferase C-terminal" evidence="6">
    <location>
        <begin position="77"/>
        <end position="148"/>
    </location>
</feature>
<dbReference type="Gene3D" id="3.40.50.11660">
    <property type="entry name" value="Glycosyl transferase family 10, C-terminal domain"/>
    <property type="match status" value="1"/>
</dbReference>
<organism evidence="7 8">
    <name type="scientific">Echinococcus granulosus</name>
    <name type="common">Hydatid tapeworm</name>
    <dbReference type="NCBI Taxonomy" id="6210"/>
    <lineage>
        <taxon>Eukaryota</taxon>
        <taxon>Metazoa</taxon>
        <taxon>Spiralia</taxon>
        <taxon>Lophotrochozoa</taxon>
        <taxon>Platyhelminthes</taxon>
        <taxon>Cestoda</taxon>
        <taxon>Eucestoda</taxon>
        <taxon>Cyclophyllidea</taxon>
        <taxon>Taeniidae</taxon>
        <taxon>Echinococcus</taxon>
        <taxon>Echinococcus granulosus group</taxon>
    </lineage>
</organism>
<dbReference type="CTD" id="36345830"/>
<dbReference type="PANTHER" id="PTHR11929">
    <property type="entry name" value="ALPHA- 1,3 -FUCOSYLTRANSFERASE"/>
    <property type="match status" value="1"/>
</dbReference>
<evidence type="ECO:0000256" key="5">
    <source>
        <dbReference type="RuleBase" id="RU003832"/>
    </source>
</evidence>
<accession>W6UNS8</accession>
<dbReference type="KEGG" id="egl:EGR_10115"/>
<keyword evidence="5" id="KW-0333">Golgi apparatus</keyword>
<dbReference type="InterPro" id="IPR055270">
    <property type="entry name" value="Glyco_tran_10_C"/>
</dbReference>
<evidence type="ECO:0000256" key="1">
    <source>
        <dbReference type="ARBA" id="ARBA00004922"/>
    </source>
</evidence>
<dbReference type="RefSeq" id="XP_024346215.1">
    <property type="nucleotide sequence ID" value="XM_024499364.1"/>
</dbReference>
<reference evidence="7 8" key="1">
    <citation type="journal article" date="2013" name="Nat. Genet.">
        <title>The genome of the hydatid tapeworm Echinococcus granulosus.</title>
        <authorList>
            <person name="Zheng H."/>
            <person name="Zhang W."/>
            <person name="Zhang L."/>
            <person name="Zhang Z."/>
            <person name="Li J."/>
            <person name="Lu G."/>
            <person name="Zhu Y."/>
            <person name="Wang Y."/>
            <person name="Huang Y."/>
            <person name="Liu J."/>
            <person name="Kang H."/>
            <person name="Chen J."/>
            <person name="Wang L."/>
            <person name="Chen A."/>
            <person name="Yu S."/>
            <person name="Gao Z."/>
            <person name="Jin L."/>
            <person name="Gu W."/>
            <person name="Wang Z."/>
            <person name="Zhao L."/>
            <person name="Shi B."/>
            <person name="Wen H."/>
            <person name="Lin R."/>
            <person name="Jones M.K."/>
            <person name="Brejova B."/>
            <person name="Vinar T."/>
            <person name="Zhao G."/>
            <person name="McManus D.P."/>
            <person name="Chen Z."/>
            <person name="Zhou Y."/>
            <person name="Wang S."/>
        </authorList>
    </citation>
    <scope>NUCLEOTIDE SEQUENCE [LARGE SCALE GENOMIC DNA]</scope>
</reference>
<dbReference type="AlphaFoldDB" id="W6UNS8"/>
<dbReference type="GeneID" id="36345830"/>
<dbReference type="UniPathway" id="UPA00378"/>
<evidence type="ECO:0000256" key="3">
    <source>
        <dbReference type="ARBA" id="ARBA00022676"/>
    </source>
</evidence>
<dbReference type="Proteomes" id="UP000019149">
    <property type="component" value="Unassembled WGS sequence"/>
</dbReference>
<dbReference type="EMBL" id="APAU02000191">
    <property type="protein sequence ID" value="EUB55019.1"/>
    <property type="molecule type" value="Genomic_DNA"/>
</dbReference>